<feature type="domain" description="Peptidase M16 N-terminal" evidence="5">
    <location>
        <begin position="80"/>
        <end position="222"/>
    </location>
</feature>
<accession>A0A7V8FV19</accession>
<organism evidence="7 8">
    <name type="scientific">Herbaspirillum frisingense</name>
    <dbReference type="NCBI Taxonomy" id="92645"/>
    <lineage>
        <taxon>Bacteria</taxon>
        <taxon>Pseudomonadati</taxon>
        <taxon>Pseudomonadota</taxon>
        <taxon>Betaproteobacteria</taxon>
        <taxon>Burkholderiales</taxon>
        <taxon>Oxalobacteraceae</taxon>
        <taxon>Herbaspirillum</taxon>
    </lineage>
</organism>
<dbReference type="Pfam" id="PF05193">
    <property type="entry name" value="Peptidase_M16_C"/>
    <property type="match status" value="2"/>
</dbReference>
<reference evidence="8" key="1">
    <citation type="journal article" date="2020" name="MBio">
        <title>Horizontal gene transfer to a defensive symbiont with a reduced genome amongst a multipartite beetle microbiome.</title>
        <authorList>
            <person name="Waterworth S.C."/>
            <person name="Florez L.V."/>
            <person name="Rees E.R."/>
            <person name="Hertweck C."/>
            <person name="Kaltenpoth M."/>
            <person name="Kwan J.C."/>
        </authorList>
    </citation>
    <scope>NUCLEOTIDE SEQUENCE [LARGE SCALE GENOMIC DNA]</scope>
</reference>
<keyword evidence="7" id="KW-0645">Protease</keyword>
<feature type="signal peptide" evidence="4">
    <location>
        <begin position="1"/>
        <end position="29"/>
    </location>
</feature>
<evidence type="ECO:0000256" key="1">
    <source>
        <dbReference type="ARBA" id="ARBA00001947"/>
    </source>
</evidence>
<dbReference type="Gene3D" id="3.30.830.10">
    <property type="entry name" value="Metalloenzyme, LuxS/M16 peptidase-like"/>
    <property type="match status" value="4"/>
</dbReference>
<dbReference type="PROSITE" id="PS00143">
    <property type="entry name" value="INSULINASE"/>
    <property type="match status" value="1"/>
</dbReference>
<dbReference type="GO" id="GO:0006508">
    <property type="term" value="P:proteolysis"/>
    <property type="evidence" value="ECO:0007669"/>
    <property type="project" value="UniProtKB-KW"/>
</dbReference>
<dbReference type="InterPro" id="IPR011765">
    <property type="entry name" value="Pept_M16_N"/>
</dbReference>
<evidence type="ECO:0000256" key="4">
    <source>
        <dbReference type="SAM" id="SignalP"/>
    </source>
</evidence>
<dbReference type="Pfam" id="PF00675">
    <property type="entry name" value="Peptidase_M16"/>
    <property type="match status" value="1"/>
</dbReference>
<evidence type="ECO:0000259" key="6">
    <source>
        <dbReference type="Pfam" id="PF05193"/>
    </source>
</evidence>
<feature type="domain" description="Peptidase M16 C-terminal" evidence="6">
    <location>
        <begin position="682"/>
        <end position="860"/>
    </location>
</feature>
<feature type="domain" description="Peptidase M16 C-terminal" evidence="6">
    <location>
        <begin position="231"/>
        <end position="405"/>
    </location>
</feature>
<dbReference type="PANTHER" id="PTHR11851">
    <property type="entry name" value="METALLOPROTEASE"/>
    <property type="match status" value="1"/>
</dbReference>
<feature type="chain" id="PRO_5031132524" evidence="4">
    <location>
        <begin position="30"/>
        <end position="935"/>
    </location>
</feature>
<dbReference type="SUPFAM" id="SSF63411">
    <property type="entry name" value="LuxS/MPP-like metallohydrolase"/>
    <property type="match status" value="4"/>
</dbReference>
<dbReference type="AlphaFoldDB" id="A0A7V8FV19"/>
<proteinExistence type="inferred from homology"/>
<dbReference type="InterPro" id="IPR011249">
    <property type="entry name" value="Metalloenz_LuxS/M16"/>
</dbReference>
<dbReference type="InterPro" id="IPR050361">
    <property type="entry name" value="MPP/UQCRC_Complex"/>
</dbReference>
<evidence type="ECO:0000256" key="3">
    <source>
        <dbReference type="RuleBase" id="RU004447"/>
    </source>
</evidence>
<sequence>MPFRASRISLLAAGLSAALLSLSALPSLAADGAAPPTARAKAPPAAVKAAPSALPLGVTQGPSAEGITEYRFANGFKLLLPDDSKPTVTVNITYLVGSRHENYGETGMAHLLEHLMFKGSPNYPAIPQEFSKRGMNFNGTTWLDRTNYYETFQAGEDNLRWAIAMEADRMLHSNIARKDLDSEMTVVRNEFESGETSPNSVMLKRMQSVAYDWHSYGRATIGARSDIENVRIENLQAFYRTYYQPDNAVLLIAGKFDPAQVLQWVNQSFGRMPKPARKLPDFWTVEPTQDGERQFVIRRKGDIQLVAVAYKMPSSLHPDANALSFAGAILADTPNGRLHKSLVETGKANAVYQMSLNGFAPGLEIIVAVVKPGVDIEPVRQELVASIEAFAATPPTDEEITRLRRESGNAFEKLQNNPQQLAVAMSSAIALGDWRLLFLDRDEEQRVSGADVAAAAARYFRRDNRTVGLYIPEDQPQRADVPAAPTLDALLAQYKPRAAIAAGEAFDPAPGNIEQRTTLVAAGQAPHTALKLALLPKKSRGETVSVRMNLEFGDEKTLFGQRAAAQLTAAMLMRGTERLDRRQLSDEFTRLKISGNVYNFQTTRANLAPAIALVGEILRHPRFDASEFEQLRSETLVSLEASRNEPEARASEALAQHFNHYPAGDWRAAQTLDQRIAAIKAVTLDQVKDFHRRFYGASNGELAVVGDFDPAATRAAIDQAFGGWASAAPYARVLPTWADIAATREVINTPDKENGVYYARQNVRLLDTDPDYPALAVANYLLGGASLKSRLADRVRQQDGLSYSIASGLNVGAISDAGNFVVRAIAAPQNLDKVDAAVREEIARVIKDGFTQDELLRAKSGILQQRNQQRATDGGIASGWTSLMNLQRTFLWQQQLDLKLADLTLDQVNAAIRKYFDPAKMSVVIARDEGKAAQK</sequence>
<gene>
    <name evidence="7" type="ORF">GAK35_03017</name>
</gene>
<evidence type="ECO:0000256" key="2">
    <source>
        <dbReference type="ARBA" id="ARBA00007261"/>
    </source>
</evidence>
<comment type="cofactor">
    <cofactor evidence="1">
        <name>Zn(2+)</name>
        <dbReference type="ChEBI" id="CHEBI:29105"/>
    </cofactor>
</comment>
<dbReference type="PANTHER" id="PTHR11851:SF49">
    <property type="entry name" value="MITOCHONDRIAL-PROCESSING PEPTIDASE SUBUNIT ALPHA"/>
    <property type="match status" value="1"/>
</dbReference>
<dbReference type="InterPro" id="IPR007863">
    <property type="entry name" value="Peptidase_M16_C"/>
</dbReference>
<evidence type="ECO:0000313" key="7">
    <source>
        <dbReference type="EMBL" id="KAF1041910.1"/>
    </source>
</evidence>
<keyword evidence="4" id="KW-0732">Signal</keyword>
<comment type="similarity">
    <text evidence="2 3">Belongs to the peptidase M16 family.</text>
</comment>
<protein>
    <submittedName>
        <fullName evidence="7">Putative zinc protease</fullName>
    </submittedName>
</protein>
<evidence type="ECO:0000259" key="5">
    <source>
        <dbReference type="Pfam" id="PF00675"/>
    </source>
</evidence>
<dbReference type="InterPro" id="IPR001431">
    <property type="entry name" value="Pept_M16_Zn_BS"/>
</dbReference>
<dbReference type="EMBL" id="WNDX01000101">
    <property type="protein sequence ID" value="KAF1041910.1"/>
    <property type="molecule type" value="Genomic_DNA"/>
</dbReference>
<comment type="caution">
    <text evidence="7">The sequence shown here is derived from an EMBL/GenBank/DDBJ whole genome shotgun (WGS) entry which is preliminary data.</text>
</comment>
<dbReference type="GO" id="GO:0004222">
    <property type="term" value="F:metalloendopeptidase activity"/>
    <property type="evidence" value="ECO:0007669"/>
    <property type="project" value="InterPro"/>
</dbReference>
<evidence type="ECO:0000313" key="8">
    <source>
        <dbReference type="Proteomes" id="UP000462435"/>
    </source>
</evidence>
<dbReference type="GO" id="GO:0046872">
    <property type="term" value="F:metal ion binding"/>
    <property type="evidence" value="ECO:0007669"/>
    <property type="project" value="InterPro"/>
</dbReference>
<keyword evidence="7" id="KW-0378">Hydrolase</keyword>
<name>A0A7V8FV19_9BURK</name>
<dbReference type="Proteomes" id="UP000462435">
    <property type="component" value="Unassembled WGS sequence"/>
</dbReference>